<evidence type="ECO:0000313" key="5">
    <source>
        <dbReference type="Proteomes" id="UP000396862"/>
    </source>
</evidence>
<gene>
    <name evidence="3" type="ORF">CLV93_1026</name>
    <name evidence="2" type="ORF">JCM18694_06420</name>
</gene>
<evidence type="ECO:0000313" key="4">
    <source>
        <dbReference type="Proteomes" id="UP000240621"/>
    </source>
</evidence>
<dbReference type="EMBL" id="BLAU01000001">
    <property type="protein sequence ID" value="GET20396.1"/>
    <property type="molecule type" value="Genomic_DNA"/>
</dbReference>
<evidence type="ECO:0000313" key="3">
    <source>
        <dbReference type="EMBL" id="PSK84222.1"/>
    </source>
</evidence>
<evidence type="ECO:0008006" key="6">
    <source>
        <dbReference type="Google" id="ProtNLM"/>
    </source>
</evidence>
<evidence type="ECO:0000256" key="1">
    <source>
        <dbReference type="SAM" id="Phobius"/>
    </source>
</evidence>
<accession>A0A2P8CH38</accession>
<protein>
    <recommendedName>
        <fullName evidence="6">Capsule assembly protein Wzi</fullName>
    </recommendedName>
</protein>
<organism evidence="3 4">
    <name type="scientific">Prolixibacter denitrificans</name>
    <dbReference type="NCBI Taxonomy" id="1541063"/>
    <lineage>
        <taxon>Bacteria</taxon>
        <taxon>Pseudomonadati</taxon>
        <taxon>Bacteroidota</taxon>
        <taxon>Bacteroidia</taxon>
        <taxon>Marinilabiliales</taxon>
        <taxon>Prolixibacteraceae</taxon>
        <taxon>Prolixibacter</taxon>
    </lineage>
</organism>
<name>A0A2P8CH38_9BACT</name>
<evidence type="ECO:0000313" key="2">
    <source>
        <dbReference type="EMBL" id="GET20396.1"/>
    </source>
</evidence>
<dbReference type="EMBL" id="PYGC01000002">
    <property type="protein sequence ID" value="PSK84222.1"/>
    <property type="molecule type" value="Genomic_DNA"/>
</dbReference>
<keyword evidence="5" id="KW-1185">Reference proteome</keyword>
<comment type="caution">
    <text evidence="3">The sequence shown here is derived from an EMBL/GenBank/DDBJ whole genome shotgun (WGS) entry which is preliminary data.</text>
</comment>
<keyword evidence="1" id="KW-0812">Transmembrane</keyword>
<keyword evidence="1" id="KW-0472">Membrane</keyword>
<keyword evidence="1" id="KW-1133">Transmembrane helix</keyword>
<proteinExistence type="predicted"/>
<dbReference type="Proteomes" id="UP000396862">
    <property type="component" value="Unassembled WGS sequence"/>
</dbReference>
<sequence length="440" mass="50297">MNSSGTLEFTLPVPDFFICSLPRKTFRAGKISVFSAGFIIVNFREKLITEMHFMKQLFSFRISRFLIPAGIIFILISFVNPKSASAQNDYHFFQYTEPYLPDTTGNIYFALDNTNFFKNNEYRGTIATGATILGAWFRPKAVYYPTKQLRLELGVHVLKYTGRTDYENISPWFTVRYHPTSAITVIMGNLDQDENHMLPEPVYDPQRFYTDKPQGGIQMKYETVKWYTDMWINWRQMILPGDPFQEKFSFGVMNKWTLLENNTNQVAVPLSFFGTHAGGQINSGPSMVRTYISVSPGIMYNHNTGGHFLTDIGTNDNLFITTGPKDDTISPFSKGSAVLLSGYVNTRLGDITAAYWRAHHFYAPFGGILYQNVSSRYPGTAVENRELVNLKYHFDKLITPQTHLGFMFDLYYDTIEKKSMNAAGLYLVVNFGVIPRKKAH</sequence>
<dbReference type="Proteomes" id="UP000240621">
    <property type="component" value="Unassembled WGS sequence"/>
</dbReference>
<reference evidence="3 4" key="1">
    <citation type="submission" date="2018-03" db="EMBL/GenBank/DDBJ databases">
        <title>Genomic Encyclopedia of Archaeal and Bacterial Type Strains, Phase II (KMG-II): from individual species to whole genera.</title>
        <authorList>
            <person name="Goeker M."/>
        </authorList>
    </citation>
    <scope>NUCLEOTIDE SEQUENCE [LARGE SCALE GENOMIC DNA]</scope>
    <source>
        <strain evidence="3 4">DSM 27267</strain>
    </source>
</reference>
<reference evidence="2 5" key="2">
    <citation type="submission" date="2019-10" db="EMBL/GenBank/DDBJ databases">
        <title>Prolixibacter strains distinguished by the presence of nitrate reductase genes were adept at nitrate-dependent anaerobic corrosion of metallic iron and carbon steel.</title>
        <authorList>
            <person name="Iino T."/>
            <person name="Shono N."/>
            <person name="Ito K."/>
            <person name="Nakamura R."/>
            <person name="Sueoka K."/>
            <person name="Harayama S."/>
            <person name="Ohkuma M."/>
        </authorList>
    </citation>
    <scope>NUCLEOTIDE SEQUENCE [LARGE SCALE GENOMIC DNA]</scope>
    <source>
        <strain evidence="2 5">MIC1-1</strain>
    </source>
</reference>
<feature type="transmembrane region" description="Helical" evidence="1">
    <location>
        <begin position="62"/>
        <end position="79"/>
    </location>
</feature>
<dbReference type="AlphaFoldDB" id="A0A2P8CH38"/>